<dbReference type="EC" id="3.1.3.16" evidence="9"/>
<dbReference type="PROSITE" id="PS00125">
    <property type="entry name" value="SER_THR_PHOSPHATASE"/>
    <property type="match status" value="1"/>
</dbReference>
<comment type="cofactor">
    <cofactor evidence="1">
        <name>Mn(2+)</name>
        <dbReference type="ChEBI" id="CHEBI:29035"/>
    </cofactor>
</comment>
<feature type="repeat" description="TPR" evidence="8">
    <location>
        <begin position="79"/>
        <end position="112"/>
    </location>
</feature>
<feature type="active site" description="Proton donor/acceptor" evidence="7">
    <location>
        <position position="285"/>
    </location>
</feature>
<keyword evidence="3" id="KW-0479">Metal-binding</keyword>
<evidence type="ECO:0000313" key="11">
    <source>
        <dbReference type="EMBL" id="KAJ3442654.1"/>
    </source>
</evidence>
<dbReference type="Gene3D" id="3.60.21.10">
    <property type="match status" value="1"/>
</dbReference>
<dbReference type="InterPro" id="IPR029052">
    <property type="entry name" value="Metallo-depent_PP-like"/>
</dbReference>
<name>A0AAV7ZN92_9EUKA</name>
<evidence type="ECO:0000256" key="6">
    <source>
        <dbReference type="ARBA" id="ARBA00023211"/>
    </source>
</evidence>
<evidence type="ECO:0000256" key="1">
    <source>
        <dbReference type="ARBA" id="ARBA00001936"/>
    </source>
</evidence>
<evidence type="ECO:0000256" key="9">
    <source>
        <dbReference type="RuleBase" id="RU004273"/>
    </source>
</evidence>
<evidence type="ECO:0000256" key="5">
    <source>
        <dbReference type="ARBA" id="ARBA00022801"/>
    </source>
</evidence>
<dbReference type="PANTHER" id="PTHR45668">
    <property type="entry name" value="SERINE/THREONINE-PROTEIN PHOSPHATASE 5-RELATED"/>
    <property type="match status" value="1"/>
</dbReference>
<dbReference type="Pfam" id="PF13181">
    <property type="entry name" value="TPR_8"/>
    <property type="match status" value="1"/>
</dbReference>
<evidence type="ECO:0000256" key="3">
    <source>
        <dbReference type="ARBA" id="ARBA00022723"/>
    </source>
</evidence>
<dbReference type="PIRSF" id="PIRSF033096">
    <property type="entry name" value="PPPtase_5"/>
    <property type="match status" value="1"/>
</dbReference>
<evidence type="ECO:0000256" key="7">
    <source>
        <dbReference type="PIRSR" id="PIRSR033096-1"/>
    </source>
</evidence>
<organism evidence="11 12">
    <name type="scientific">Anaeramoeba flamelloides</name>
    <dbReference type="NCBI Taxonomy" id="1746091"/>
    <lineage>
        <taxon>Eukaryota</taxon>
        <taxon>Metamonada</taxon>
        <taxon>Anaeramoebidae</taxon>
        <taxon>Anaeramoeba</taxon>
    </lineage>
</organism>
<protein>
    <recommendedName>
        <fullName evidence="9">Serine/threonine-protein phosphatase</fullName>
        <ecNumber evidence="9">3.1.3.16</ecNumber>
    </recommendedName>
</protein>
<dbReference type="Gene3D" id="1.25.40.10">
    <property type="entry name" value="Tetratricopeptide repeat domain"/>
    <property type="match status" value="1"/>
</dbReference>
<dbReference type="SUPFAM" id="SSF48452">
    <property type="entry name" value="TPR-like"/>
    <property type="match status" value="1"/>
</dbReference>
<dbReference type="AlphaFoldDB" id="A0AAV7ZN92"/>
<dbReference type="GO" id="GO:0004722">
    <property type="term" value="F:protein serine/threonine phosphatase activity"/>
    <property type="evidence" value="ECO:0007669"/>
    <property type="project" value="UniProtKB-EC"/>
</dbReference>
<comment type="caution">
    <text evidence="11">The sequence shown here is derived from an EMBL/GenBank/DDBJ whole genome shotgun (WGS) entry which is preliminary data.</text>
</comment>
<keyword evidence="8" id="KW-0802">TPR repeat</keyword>
<reference evidence="11" key="1">
    <citation type="submission" date="2022-08" db="EMBL/GenBank/DDBJ databases">
        <title>Novel sulphate-reducing endosymbionts in the free-living metamonad Anaeramoeba.</title>
        <authorList>
            <person name="Jerlstrom-Hultqvist J."/>
            <person name="Cepicka I."/>
            <person name="Gallot-Lavallee L."/>
            <person name="Salas-Leiva D."/>
            <person name="Curtis B.A."/>
            <person name="Zahonova K."/>
            <person name="Pipaliya S."/>
            <person name="Dacks J."/>
            <person name="Roger A.J."/>
        </authorList>
    </citation>
    <scope>NUCLEOTIDE SEQUENCE</scope>
    <source>
        <strain evidence="11">Busselton2</strain>
    </source>
</reference>
<evidence type="ECO:0000256" key="8">
    <source>
        <dbReference type="PROSITE-ProRule" id="PRU00339"/>
    </source>
</evidence>
<comment type="similarity">
    <text evidence="2">Belongs to the PPP phosphatase family. PP-5 (PP-T) subfamily.</text>
</comment>
<gene>
    <name evidence="11" type="ORF">M0812_12394</name>
</gene>
<keyword evidence="4" id="KW-0677">Repeat</keyword>
<dbReference type="InterPro" id="IPR011990">
    <property type="entry name" value="TPR-like_helical_dom_sf"/>
</dbReference>
<feature type="domain" description="Serine/threonine specific protein phosphatases" evidence="10">
    <location>
        <begin position="281"/>
        <end position="286"/>
    </location>
</feature>
<dbReference type="Pfam" id="PF00149">
    <property type="entry name" value="Metallophos"/>
    <property type="match status" value="1"/>
</dbReference>
<dbReference type="InterPro" id="IPR051134">
    <property type="entry name" value="PPP_phosphatase"/>
</dbReference>
<comment type="catalytic activity">
    <reaction evidence="9">
        <text>O-phospho-L-threonyl-[protein] + H2O = L-threonyl-[protein] + phosphate</text>
        <dbReference type="Rhea" id="RHEA:47004"/>
        <dbReference type="Rhea" id="RHEA-COMP:11060"/>
        <dbReference type="Rhea" id="RHEA-COMP:11605"/>
        <dbReference type="ChEBI" id="CHEBI:15377"/>
        <dbReference type="ChEBI" id="CHEBI:30013"/>
        <dbReference type="ChEBI" id="CHEBI:43474"/>
        <dbReference type="ChEBI" id="CHEBI:61977"/>
        <dbReference type="EC" id="3.1.3.16"/>
    </reaction>
</comment>
<evidence type="ECO:0000256" key="4">
    <source>
        <dbReference type="ARBA" id="ARBA00022737"/>
    </source>
</evidence>
<dbReference type="InterPro" id="IPR004843">
    <property type="entry name" value="Calcineurin-like_PHP"/>
</dbReference>
<dbReference type="Pfam" id="PF08321">
    <property type="entry name" value="PPP5"/>
    <property type="match status" value="1"/>
</dbReference>
<dbReference type="EMBL" id="JANTQA010000026">
    <property type="protein sequence ID" value="KAJ3442654.1"/>
    <property type="molecule type" value="Genomic_DNA"/>
</dbReference>
<dbReference type="SUPFAM" id="SSF56300">
    <property type="entry name" value="Metallo-dependent phosphatases"/>
    <property type="match status" value="1"/>
</dbReference>
<dbReference type="Proteomes" id="UP001146793">
    <property type="component" value="Unassembled WGS sequence"/>
</dbReference>
<keyword evidence="5 9" id="KW-0378">Hydrolase</keyword>
<feature type="repeat" description="TPR" evidence="8">
    <location>
        <begin position="45"/>
        <end position="78"/>
    </location>
</feature>
<dbReference type="InterPro" id="IPR013235">
    <property type="entry name" value="PPP_dom"/>
</dbReference>
<proteinExistence type="inferred from homology"/>
<evidence type="ECO:0000313" key="12">
    <source>
        <dbReference type="Proteomes" id="UP001146793"/>
    </source>
</evidence>
<dbReference type="SMART" id="SM00028">
    <property type="entry name" value="TPR"/>
    <property type="match status" value="3"/>
</dbReference>
<accession>A0AAV7ZN92</accession>
<sequence>METSITEKKKQSLDLKNLGNKEVGKKNFEKAIDYYTEGISIFPTAILYSNRSLCHIKLEHYAQALKDADQAIVLNPDYCKAYYRKGDSLFGLGKFEEAKEQFKKVVFKRPKDLDSRKKFIICKKEIEKIQNSLRLAALVKYTNNSTNWTQYEIEKSYTGPRMENDTITKEFCEELINHFKNYKKLPMRYTLKILNDILILFQTLKTVTDVTVQEGQNITVVGDIHGQFFDLLRLLEVNGIPSETNMYVFNGDIVDRGDFSLECVLLVYSFKLLYPEHVHINRGNHESAQMNYMYGFYREAEEKIFKEIIPVFEKIFNHLPLVTLINKKLFVCHGGLFPRDDVTLDEIRKIDRVRQPPQDTYTTPSLFTCLIWSDPGRAKGRSTSPRGTALIFGPDVTKKFLELNNLDLIIRSHEMKLAGYEIMHDEKLITVFSAPNYYGTSGNKGAIVRFDSNLKKKIIQFDTVGVKQSGKYGFSRF</sequence>
<evidence type="ECO:0000256" key="2">
    <source>
        <dbReference type="ARBA" id="ARBA00008786"/>
    </source>
</evidence>
<dbReference type="InterPro" id="IPR019734">
    <property type="entry name" value="TPR_rpt"/>
</dbReference>
<evidence type="ECO:0000259" key="10">
    <source>
        <dbReference type="PROSITE" id="PS00125"/>
    </source>
</evidence>
<keyword evidence="6" id="KW-0464">Manganese</keyword>
<dbReference type="PRINTS" id="PR00114">
    <property type="entry name" value="STPHPHTASE"/>
</dbReference>
<dbReference type="PROSITE" id="PS50005">
    <property type="entry name" value="TPR"/>
    <property type="match status" value="2"/>
</dbReference>
<dbReference type="SMART" id="SM00156">
    <property type="entry name" value="PP2Ac"/>
    <property type="match status" value="1"/>
</dbReference>
<dbReference type="InterPro" id="IPR006186">
    <property type="entry name" value="Ser/Thr-sp_prot-phosphatase"/>
</dbReference>
<dbReference type="GO" id="GO:0046872">
    <property type="term" value="F:metal ion binding"/>
    <property type="evidence" value="ECO:0007669"/>
    <property type="project" value="UniProtKB-KW"/>
</dbReference>
<dbReference type="PANTHER" id="PTHR45668:SF5">
    <property type="entry name" value="SERINE_THREONINE-PROTEIN PHOSPHATASE 5"/>
    <property type="match status" value="1"/>
</dbReference>